<dbReference type="InterPro" id="IPR050314">
    <property type="entry name" value="Glycosyl_Hydrlase_18"/>
</dbReference>
<dbReference type="OrthoDB" id="76388at2759"/>
<dbReference type="Gene3D" id="3.10.50.10">
    <property type="match status" value="1"/>
</dbReference>
<dbReference type="AlphaFoldDB" id="A0A6P4E481"/>
<reference evidence="5" key="1">
    <citation type="submission" date="2025-08" db="UniProtKB">
        <authorList>
            <consortium name="RefSeq"/>
        </authorList>
    </citation>
    <scope>IDENTIFICATION</scope>
</reference>
<dbReference type="SUPFAM" id="SSF51445">
    <property type="entry name" value="(Trans)glycosidases"/>
    <property type="match status" value="1"/>
</dbReference>
<dbReference type="PANTHER" id="PTHR11177:SF359">
    <property type="entry name" value="CHITINASE 10-RELATED"/>
    <property type="match status" value="1"/>
</dbReference>
<dbReference type="FunFam" id="3.10.50.10:FF:000001">
    <property type="entry name" value="Chitinase 3-like 1"/>
    <property type="match status" value="1"/>
</dbReference>
<evidence type="ECO:0000256" key="2">
    <source>
        <dbReference type="ARBA" id="ARBA00023157"/>
    </source>
</evidence>
<evidence type="ECO:0000256" key="3">
    <source>
        <dbReference type="SAM" id="MobiDB-lite"/>
    </source>
</evidence>
<feature type="region of interest" description="Disordered" evidence="3">
    <location>
        <begin position="32"/>
        <end position="79"/>
    </location>
</feature>
<dbReference type="Pfam" id="PF00704">
    <property type="entry name" value="Glyco_hydro_18"/>
    <property type="match status" value="1"/>
</dbReference>
<dbReference type="GO" id="GO:0005975">
    <property type="term" value="P:carbohydrate metabolic process"/>
    <property type="evidence" value="ECO:0007669"/>
    <property type="project" value="InterPro"/>
</dbReference>
<keyword evidence="2" id="KW-1015">Disulfide bond</keyword>
<name>A0A6P4E481_DRORH</name>
<dbReference type="InterPro" id="IPR011583">
    <property type="entry name" value="Chitinase_II/V-like_cat"/>
</dbReference>
<feature type="domain" description="GH18" evidence="4">
    <location>
        <begin position="85"/>
        <end position="454"/>
    </location>
</feature>
<dbReference type="InterPro" id="IPR017853">
    <property type="entry name" value="GH"/>
</dbReference>
<dbReference type="InterPro" id="IPR001223">
    <property type="entry name" value="Glyco_hydro18_cat"/>
</dbReference>
<sequence>DLLELRFSNCPVGLQWNKNFCDWPNNVKCSVRSDQTTQPPAIHRPKPTSTTPSPLTNKPLSLPNKNPISRPKPSTAPQLGSSEEFKVVCYFTNWAWYRPGQGKYVPEDIDANLCTHIVYGFAVLDSNSLTIKTHDSWADIDNRFYERVVKYKEKGLRVTVAIGGWNDSLGSKYARLVLDPQARQQFIKSVLAFVEKYGFEGLDLDWEYPVCWQVDCTKGAPAEKQGFAALVKELSQAFKPKSLLLSAAVSPSKLVIDAGYDVPKLSQYFDWIAVMTYDFHGHWDKQTGHVAPLYQVEGDANPHFNGNFSILYWLDQGAPAGKILMGMPMYGQSFSLANQKQWSLNDKSVGPGQAGTYTRAGGFLAYYEVCEKVGNGGWSVVRDKEGRIGPYAYSGNQWISYDDVSDIRRKAQFIRSLRLGGGMVWALDLDDFRGRCGCGKHPLLRTINQELRGIPGQRTNDCT</sequence>
<dbReference type="PANTHER" id="PTHR11177">
    <property type="entry name" value="CHITINASE"/>
    <property type="match status" value="1"/>
</dbReference>
<evidence type="ECO:0000256" key="1">
    <source>
        <dbReference type="ARBA" id="ARBA00022729"/>
    </source>
</evidence>
<protein>
    <submittedName>
        <fullName evidence="5">Probable chitinase 3</fullName>
    </submittedName>
</protein>
<feature type="compositionally biased region" description="Low complexity" evidence="3">
    <location>
        <begin position="47"/>
        <end position="67"/>
    </location>
</feature>
<evidence type="ECO:0000259" key="4">
    <source>
        <dbReference type="PROSITE" id="PS51910"/>
    </source>
</evidence>
<dbReference type="GO" id="GO:0006032">
    <property type="term" value="P:chitin catabolic process"/>
    <property type="evidence" value="ECO:0007669"/>
    <property type="project" value="TreeGrafter"/>
</dbReference>
<dbReference type="SUPFAM" id="SSF54556">
    <property type="entry name" value="Chitinase insertion domain"/>
    <property type="match status" value="1"/>
</dbReference>
<dbReference type="InterPro" id="IPR029070">
    <property type="entry name" value="Chitinase_insertion_sf"/>
</dbReference>
<keyword evidence="1" id="KW-0732">Signal</keyword>
<organism evidence="5">
    <name type="scientific">Drosophila rhopaloa</name>
    <name type="common">Fruit fly</name>
    <dbReference type="NCBI Taxonomy" id="1041015"/>
    <lineage>
        <taxon>Eukaryota</taxon>
        <taxon>Metazoa</taxon>
        <taxon>Ecdysozoa</taxon>
        <taxon>Arthropoda</taxon>
        <taxon>Hexapoda</taxon>
        <taxon>Insecta</taxon>
        <taxon>Pterygota</taxon>
        <taxon>Neoptera</taxon>
        <taxon>Endopterygota</taxon>
        <taxon>Diptera</taxon>
        <taxon>Brachycera</taxon>
        <taxon>Muscomorpha</taxon>
        <taxon>Ephydroidea</taxon>
        <taxon>Drosophilidae</taxon>
        <taxon>Drosophila</taxon>
        <taxon>Sophophora</taxon>
    </lineage>
</organism>
<dbReference type="RefSeq" id="XP_016972805.1">
    <property type="nucleotide sequence ID" value="XM_017117316.1"/>
</dbReference>
<evidence type="ECO:0000313" key="5">
    <source>
        <dbReference type="RefSeq" id="XP_016972805.1"/>
    </source>
</evidence>
<accession>A0A6P4E481</accession>
<dbReference type="Gene3D" id="3.20.20.80">
    <property type="entry name" value="Glycosidases"/>
    <property type="match status" value="1"/>
</dbReference>
<gene>
    <name evidence="5" type="primary">LOC108040075</name>
</gene>
<feature type="non-terminal residue" evidence="5">
    <location>
        <position position="1"/>
    </location>
</feature>
<dbReference type="SMART" id="SM00636">
    <property type="entry name" value="Glyco_18"/>
    <property type="match status" value="1"/>
</dbReference>
<dbReference type="GO" id="GO:0004568">
    <property type="term" value="F:chitinase activity"/>
    <property type="evidence" value="ECO:0007669"/>
    <property type="project" value="TreeGrafter"/>
</dbReference>
<dbReference type="GO" id="GO:0005576">
    <property type="term" value="C:extracellular region"/>
    <property type="evidence" value="ECO:0007669"/>
    <property type="project" value="TreeGrafter"/>
</dbReference>
<dbReference type="CDD" id="cd02872">
    <property type="entry name" value="GH18_chitolectin_chitotriosidase"/>
    <property type="match status" value="1"/>
</dbReference>
<dbReference type="GO" id="GO:0008061">
    <property type="term" value="F:chitin binding"/>
    <property type="evidence" value="ECO:0007669"/>
    <property type="project" value="InterPro"/>
</dbReference>
<proteinExistence type="predicted"/>
<dbReference type="PROSITE" id="PS51910">
    <property type="entry name" value="GH18_2"/>
    <property type="match status" value="1"/>
</dbReference>